<dbReference type="RefSeq" id="WP_145433817.1">
    <property type="nucleotide sequence ID" value="NZ_CP036339.1"/>
</dbReference>
<feature type="chain" id="PRO_5021735949" evidence="2">
    <location>
        <begin position="24"/>
        <end position="148"/>
    </location>
</feature>
<keyword evidence="4" id="KW-1185">Reference proteome</keyword>
<dbReference type="KEGG" id="llh:I41_32160"/>
<dbReference type="OrthoDB" id="9850830at2"/>
<gene>
    <name evidence="3" type="ORF">I41_32160</name>
</gene>
<keyword evidence="2" id="KW-0732">Signal</keyword>
<organism evidence="3 4">
    <name type="scientific">Lacipirellula limnantheis</name>
    <dbReference type="NCBI Taxonomy" id="2528024"/>
    <lineage>
        <taxon>Bacteria</taxon>
        <taxon>Pseudomonadati</taxon>
        <taxon>Planctomycetota</taxon>
        <taxon>Planctomycetia</taxon>
        <taxon>Pirellulales</taxon>
        <taxon>Lacipirellulaceae</taxon>
        <taxon>Lacipirellula</taxon>
    </lineage>
</organism>
<name>A0A517U0A0_9BACT</name>
<reference evidence="3 4" key="1">
    <citation type="submission" date="2019-02" db="EMBL/GenBank/DDBJ databases">
        <title>Deep-cultivation of Planctomycetes and their phenomic and genomic characterization uncovers novel biology.</title>
        <authorList>
            <person name="Wiegand S."/>
            <person name="Jogler M."/>
            <person name="Boedeker C."/>
            <person name="Pinto D."/>
            <person name="Vollmers J."/>
            <person name="Rivas-Marin E."/>
            <person name="Kohn T."/>
            <person name="Peeters S.H."/>
            <person name="Heuer A."/>
            <person name="Rast P."/>
            <person name="Oberbeckmann S."/>
            <person name="Bunk B."/>
            <person name="Jeske O."/>
            <person name="Meyerdierks A."/>
            <person name="Storesund J.E."/>
            <person name="Kallscheuer N."/>
            <person name="Luecker S."/>
            <person name="Lage O.M."/>
            <person name="Pohl T."/>
            <person name="Merkel B.J."/>
            <person name="Hornburger P."/>
            <person name="Mueller R.-W."/>
            <person name="Bruemmer F."/>
            <person name="Labrenz M."/>
            <person name="Spormann A.M."/>
            <person name="Op den Camp H."/>
            <person name="Overmann J."/>
            <person name="Amann R."/>
            <person name="Jetten M.S.M."/>
            <person name="Mascher T."/>
            <person name="Medema M.H."/>
            <person name="Devos D.P."/>
            <person name="Kaster A.-K."/>
            <person name="Ovreas L."/>
            <person name="Rohde M."/>
            <person name="Galperin M.Y."/>
            <person name="Jogler C."/>
        </authorList>
    </citation>
    <scope>NUCLEOTIDE SEQUENCE [LARGE SCALE GENOMIC DNA]</scope>
    <source>
        <strain evidence="3 4">I41</strain>
    </source>
</reference>
<dbReference type="EMBL" id="CP036339">
    <property type="protein sequence ID" value="QDT74023.1"/>
    <property type="molecule type" value="Genomic_DNA"/>
</dbReference>
<evidence type="ECO:0000313" key="4">
    <source>
        <dbReference type="Proteomes" id="UP000317909"/>
    </source>
</evidence>
<accession>A0A517U0A0</accession>
<dbReference type="AlphaFoldDB" id="A0A517U0A0"/>
<feature type="region of interest" description="Disordered" evidence="1">
    <location>
        <begin position="124"/>
        <end position="148"/>
    </location>
</feature>
<sequence precursor="true">MSAFKGLILSAVVGSMLAGTAVAGNFIGTEKARGHFGGNGWTQLHEGRRHANDGQRAVRYASRPVVVQSTIAAPAAAPTAIAQAPAEGRRFSYAPITDAAARQPAATVPPVAVQSTVVQPSYYHAPTRHHSADKWALQKTDPRKYSSR</sequence>
<protein>
    <submittedName>
        <fullName evidence="3">Uncharacterized protein</fullName>
    </submittedName>
</protein>
<evidence type="ECO:0000256" key="1">
    <source>
        <dbReference type="SAM" id="MobiDB-lite"/>
    </source>
</evidence>
<evidence type="ECO:0000256" key="2">
    <source>
        <dbReference type="SAM" id="SignalP"/>
    </source>
</evidence>
<proteinExistence type="predicted"/>
<dbReference type="Proteomes" id="UP000317909">
    <property type="component" value="Chromosome"/>
</dbReference>
<evidence type="ECO:0000313" key="3">
    <source>
        <dbReference type="EMBL" id="QDT74023.1"/>
    </source>
</evidence>
<feature type="signal peptide" evidence="2">
    <location>
        <begin position="1"/>
        <end position="23"/>
    </location>
</feature>